<gene>
    <name evidence="1" type="ORF">IQ249_00990</name>
</gene>
<dbReference type="Proteomes" id="UP000654482">
    <property type="component" value="Unassembled WGS sequence"/>
</dbReference>
<accession>A0A8J7AR62</accession>
<proteinExistence type="predicted"/>
<protein>
    <submittedName>
        <fullName evidence="1">Uncharacterized protein</fullName>
    </submittedName>
</protein>
<evidence type="ECO:0000313" key="2">
    <source>
        <dbReference type="Proteomes" id="UP000654482"/>
    </source>
</evidence>
<comment type="caution">
    <text evidence="1">The sequence shown here is derived from an EMBL/GenBank/DDBJ whole genome shotgun (WGS) entry which is preliminary data.</text>
</comment>
<dbReference type="RefSeq" id="WP_194027535.1">
    <property type="nucleotide sequence ID" value="NZ_JADEWZ010000001.1"/>
</dbReference>
<keyword evidence="2" id="KW-1185">Reference proteome</keyword>
<name>A0A8J7AR62_9CYAN</name>
<dbReference type="EMBL" id="JADEWZ010000001">
    <property type="protein sequence ID" value="MBE9114461.1"/>
    <property type="molecule type" value="Genomic_DNA"/>
</dbReference>
<reference evidence="1" key="1">
    <citation type="submission" date="2020-10" db="EMBL/GenBank/DDBJ databases">
        <authorList>
            <person name="Castelo-Branco R."/>
            <person name="Eusebio N."/>
            <person name="Adriana R."/>
            <person name="Vieira A."/>
            <person name="Brugerolle De Fraissinette N."/>
            <person name="Rezende De Castro R."/>
            <person name="Schneider M.P."/>
            <person name="Vasconcelos V."/>
            <person name="Leao P.N."/>
        </authorList>
    </citation>
    <scope>NUCLEOTIDE SEQUENCE</scope>
    <source>
        <strain evidence="1">LEGE 07157</strain>
    </source>
</reference>
<dbReference type="AlphaFoldDB" id="A0A8J7AR62"/>
<evidence type="ECO:0000313" key="1">
    <source>
        <dbReference type="EMBL" id="MBE9114461.1"/>
    </source>
</evidence>
<organism evidence="1 2">
    <name type="scientific">Lusitaniella coriacea LEGE 07157</name>
    <dbReference type="NCBI Taxonomy" id="945747"/>
    <lineage>
        <taxon>Bacteria</taxon>
        <taxon>Bacillati</taxon>
        <taxon>Cyanobacteriota</taxon>
        <taxon>Cyanophyceae</taxon>
        <taxon>Spirulinales</taxon>
        <taxon>Lusitaniellaceae</taxon>
        <taxon>Lusitaniella</taxon>
    </lineage>
</organism>
<sequence>MKLKSIEKKIDNNRVRIIGTIEVETLCKEIEIYFEYPKRFADCLSEDADAFVPALLLPAMEMGESLEIEPPISEKLFRNTRKIQDIFCQWHPENFKQILVFARNVVKRKLPNRSHVGAFFSLGVDSFYTFHKHIHPNNPLLPKISHLIHMKGIEFPLSYYKDDREQEVNQRIEEVARATNIDVVFGETNIRSHFPLKWGLYYHGAALASVALSLSGGFNSVLLPSTDSYKKIFHWGSSPLIDHLWSTENTELVHDGSEVERAEKTAKFLTQNALAMKYLRVCLKNYGGAGNCGKCTKCVRTMLPLEISGKLSMFQTFPNSLPKNWDKILEIKDEHDLAHAEAILDLAREAGAETQIVKTLSRKIETAKCAIFLQEQTFGQLIGSMTSVMLVQPIQRQGDWLQEKLKVNRFKAKAGRLQRRIELMFNGEEELNYPPSSDRVT</sequence>